<evidence type="ECO:0000256" key="5">
    <source>
        <dbReference type="RuleBase" id="RU004336"/>
    </source>
</evidence>
<keyword evidence="2 5" id="KW-0378">Hydrolase</keyword>
<dbReference type="EMBL" id="JBBWWQ010000015">
    <property type="protein sequence ID" value="KAK8928591.1"/>
    <property type="molecule type" value="Genomic_DNA"/>
</dbReference>
<keyword evidence="3 5" id="KW-0326">Glycosidase</keyword>
<evidence type="ECO:0000256" key="2">
    <source>
        <dbReference type="ARBA" id="ARBA00022801"/>
    </source>
</evidence>
<dbReference type="InterPro" id="IPR017853">
    <property type="entry name" value="GH"/>
</dbReference>
<accession>A0AAP0B553</accession>
<evidence type="ECO:0000256" key="6">
    <source>
        <dbReference type="SAM" id="MobiDB-lite"/>
    </source>
</evidence>
<feature type="region of interest" description="Disordered" evidence="6">
    <location>
        <begin position="311"/>
        <end position="355"/>
    </location>
</feature>
<protein>
    <recommendedName>
        <fullName evidence="9">Glucan endo-1,3-beta-D-glucosidase</fullName>
    </recommendedName>
</protein>
<keyword evidence="8" id="KW-1185">Reference proteome</keyword>
<dbReference type="InterPro" id="IPR000490">
    <property type="entry name" value="Glyco_hydro_17"/>
</dbReference>
<dbReference type="GO" id="GO:0005975">
    <property type="term" value="P:carbohydrate metabolic process"/>
    <property type="evidence" value="ECO:0007669"/>
    <property type="project" value="InterPro"/>
</dbReference>
<comment type="caution">
    <text evidence="7">The sequence shown here is derived from an EMBL/GenBank/DDBJ whole genome shotgun (WGS) entry which is preliminary data.</text>
</comment>
<evidence type="ECO:0000256" key="4">
    <source>
        <dbReference type="RuleBase" id="RU004335"/>
    </source>
</evidence>
<dbReference type="GO" id="GO:0042973">
    <property type="term" value="F:glucan endo-1,3-beta-D-glucosidase activity"/>
    <property type="evidence" value="ECO:0007669"/>
    <property type="project" value="UniProtKB-ARBA"/>
</dbReference>
<evidence type="ECO:0000256" key="1">
    <source>
        <dbReference type="ARBA" id="ARBA00008773"/>
    </source>
</evidence>
<dbReference type="SUPFAM" id="SSF51445">
    <property type="entry name" value="(Trans)glycosidases"/>
    <property type="match status" value="1"/>
</dbReference>
<evidence type="ECO:0000313" key="8">
    <source>
        <dbReference type="Proteomes" id="UP001418222"/>
    </source>
</evidence>
<feature type="compositionally biased region" description="Polar residues" evidence="6">
    <location>
        <begin position="311"/>
        <end position="333"/>
    </location>
</feature>
<gene>
    <name evidence="7" type="ORF">KSP39_PZI017598</name>
</gene>
<proteinExistence type="inferred from homology"/>
<evidence type="ECO:0000256" key="3">
    <source>
        <dbReference type="ARBA" id="ARBA00023295"/>
    </source>
</evidence>
<dbReference type="InterPro" id="IPR044965">
    <property type="entry name" value="Glyco_hydro_17_plant"/>
</dbReference>
<dbReference type="FunFam" id="3.20.20.80:FF:000010">
    <property type="entry name" value="glucan endo-1,3-beta-glucosidase, basic"/>
    <property type="match status" value="1"/>
</dbReference>
<dbReference type="PANTHER" id="PTHR32227">
    <property type="entry name" value="GLUCAN ENDO-1,3-BETA-GLUCOSIDASE BG1-RELATED-RELATED"/>
    <property type="match status" value="1"/>
</dbReference>
<dbReference type="AlphaFoldDB" id="A0AAP0B553"/>
<evidence type="ECO:0000313" key="7">
    <source>
        <dbReference type="EMBL" id="KAK8928591.1"/>
    </source>
</evidence>
<reference evidence="7 8" key="1">
    <citation type="journal article" date="2022" name="Nat. Plants">
        <title>Genomes of leafy and leafless Platanthera orchids illuminate the evolution of mycoheterotrophy.</title>
        <authorList>
            <person name="Li M.H."/>
            <person name="Liu K.W."/>
            <person name="Li Z."/>
            <person name="Lu H.C."/>
            <person name="Ye Q.L."/>
            <person name="Zhang D."/>
            <person name="Wang J.Y."/>
            <person name="Li Y.F."/>
            <person name="Zhong Z.M."/>
            <person name="Liu X."/>
            <person name="Yu X."/>
            <person name="Liu D.K."/>
            <person name="Tu X.D."/>
            <person name="Liu B."/>
            <person name="Hao Y."/>
            <person name="Liao X.Y."/>
            <person name="Jiang Y.T."/>
            <person name="Sun W.H."/>
            <person name="Chen J."/>
            <person name="Chen Y.Q."/>
            <person name="Ai Y."/>
            <person name="Zhai J.W."/>
            <person name="Wu S.S."/>
            <person name="Zhou Z."/>
            <person name="Hsiao Y.Y."/>
            <person name="Wu W.L."/>
            <person name="Chen Y.Y."/>
            <person name="Lin Y.F."/>
            <person name="Hsu J.L."/>
            <person name="Li C.Y."/>
            <person name="Wang Z.W."/>
            <person name="Zhao X."/>
            <person name="Zhong W.Y."/>
            <person name="Ma X.K."/>
            <person name="Ma L."/>
            <person name="Huang J."/>
            <person name="Chen G.Z."/>
            <person name="Huang M.Z."/>
            <person name="Huang L."/>
            <person name="Peng D.H."/>
            <person name="Luo Y.B."/>
            <person name="Zou S.Q."/>
            <person name="Chen S.P."/>
            <person name="Lan S."/>
            <person name="Tsai W.C."/>
            <person name="Van de Peer Y."/>
            <person name="Liu Z.J."/>
        </authorList>
    </citation>
    <scope>NUCLEOTIDE SEQUENCE [LARGE SCALE GENOMIC DNA]</scope>
    <source>
        <strain evidence="7">Lor287</strain>
    </source>
</reference>
<dbReference type="PROSITE" id="PS00587">
    <property type="entry name" value="GLYCOSYL_HYDROL_F17"/>
    <property type="match status" value="1"/>
</dbReference>
<evidence type="ECO:0008006" key="9">
    <source>
        <dbReference type="Google" id="ProtNLM"/>
    </source>
</evidence>
<dbReference type="Proteomes" id="UP001418222">
    <property type="component" value="Unassembled WGS sequence"/>
</dbReference>
<dbReference type="Gene3D" id="3.20.20.80">
    <property type="entry name" value="Glycosidases"/>
    <property type="match status" value="1"/>
</dbReference>
<name>A0AAP0B553_9ASPA</name>
<sequence>MLGDNLPSPSEVISLCKSRNISKLRMTSPSIPVLQALRNTGIGVILSPYNEELMLFARIFTAAIDWVETYIVPYARSVDFRYISIGNEDILGDNSMYILTAIHNVVNALRAANLHIPVTTTVSMEVLGTSYKPSQGVFSDKALKMLQPIIYYLAFNKAPLLVNVYPYYAYAAKPDVVGLDYVLFTTSGVVVEDGNLGYSNMFDAMVDAMRAALEQAGGADVEVVVSETGWPSFGGMTGATIQNAKTYNNNLVKHVKSKIGTPKFPGKEIEVYVYSLFNENLKPEGIKRNYDFSSRPCRELGASVLPYRDPNSSRLLRSRSQTHLPSEITSSSPFRLDSPTPVMGHSTSKPSETAYLADGNPAESLLLVMDYTASKPLAIYSFANDNGFDAT</sequence>
<organism evidence="7 8">
    <name type="scientific">Platanthera zijinensis</name>
    <dbReference type="NCBI Taxonomy" id="2320716"/>
    <lineage>
        <taxon>Eukaryota</taxon>
        <taxon>Viridiplantae</taxon>
        <taxon>Streptophyta</taxon>
        <taxon>Embryophyta</taxon>
        <taxon>Tracheophyta</taxon>
        <taxon>Spermatophyta</taxon>
        <taxon>Magnoliopsida</taxon>
        <taxon>Liliopsida</taxon>
        <taxon>Asparagales</taxon>
        <taxon>Orchidaceae</taxon>
        <taxon>Orchidoideae</taxon>
        <taxon>Orchideae</taxon>
        <taxon>Orchidinae</taxon>
        <taxon>Platanthera</taxon>
    </lineage>
</organism>
<dbReference type="Pfam" id="PF00332">
    <property type="entry name" value="Glyco_hydro_17"/>
    <property type="match status" value="1"/>
</dbReference>
<comment type="similarity">
    <text evidence="1 4">Belongs to the glycosyl hydrolase 17 family.</text>
</comment>